<dbReference type="AlphaFoldDB" id="A0A2S5B0A7"/>
<feature type="chain" id="PRO_5015511470" description="SGNH hydrolase-type esterase domain-containing protein" evidence="2">
    <location>
        <begin position="25"/>
        <end position="300"/>
    </location>
</feature>
<name>A0A2S5B0A7_9BASI</name>
<proteinExistence type="predicted"/>
<dbReference type="Pfam" id="PF13472">
    <property type="entry name" value="Lipase_GDSL_2"/>
    <property type="match status" value="1"/>
</dbReference>
<evidence type="ECO:0000313" key="4">
    <source>
        <dbReference type="EMBL" id="POY70209.1"/>
    </source>
</evidence>
<feature type="compositionally biased region" description="Basic and acidic residues" evidence="1">
    <location>
        <begin position="189"/>
        <end position="209"/>
    </location>
</feature>
<dbReference type="STRING" id="741276.A0A2S5B0A7"/>
<dbReference type="SUPFAM" id="SSF52266">
    <property type="entry name" value="SGNH hydrolase"/>
    <property type="match status" value="1"/>
</dbReference>
<dbReference type="PANTHER" id="PTHR14209:SF19">
    <property type="entry name" value="ISOAMYL ACETATE-HYDROLYZING ESTERASE 1 HOMOLOG"/>
    <property type="match status" value="1"/>
</dbReference>
<dbReference type="InterPro" id="IPR013830">
    <property type="entry name" value="SGNH_hydro"/>
</dbReference>
<dbReference type="Proteomes" id="UP000237144">
    <property type="component" value="Unassembled WGS sequence"/>
</dbReference>
<sequence>MLGSTTLFLAGSAAVLLIARYATHRELPRPPLTADSEKGFASLVGPDQTLPAMSQPHSVLMDQFIVFGDSITQGSWIPRGTGAALSHVYQRKLDVMNRGFSGYNTEMGLQVLKQFLPRRDERLPKIALFAVWYGANDAAVPPSPQAITLEQFKANLNKILDMLRRPDSAYYSPETQLLLITPPPVDSSVRNRDLAERDPPRQPDRDSERTRQFAEAVKEVAVASKLPVLDAWSLIDAAAARDGGLGKYLNDGLHLTPAGYQVVTDGLFKLIETELPRLHWSNLEQVFPHWTEFIPESMRT</sequence>
<keyword evidence="2" id="KW-0732">Signal</keyword>
<feature type="region of interest" description="Disordered" evidence="1">
    <location>
        <begin position="181"/>
        <end position="209"/>
    </location>
</feature>
<feature type="signal peptide" evidence="2">
    <location>
        <begin position="1"/>
        <end position="24"/>
    </location>
</feature>
<organism evidence="4 5">
    <name type="scientific">Rhodotorula taiwanensis</name>
    <dbReference type="NCBI Taxonomy" id="741276"/>
    <lineage>
        <taxon>Eukaryota</taxon>
        <taxon>Fungi</taxon>
        <taxon>Dikarya</taxon>
        <taxon>Basidiomycota</taxon>
        <taxon>Pucciniomycotina</taxon>
        <taxon>Microbotryomycetes</taxon>
        <taxon>Sporidiobolales</taxon>
        <taxon>Sporidiobolaceae</taxon>
        <taxon>Rhodotorula</taxon>
    </lineage>
</organism>
<protein>
    <recommendedName>
        <fullName evidence="3">SGNH hydrolase-type esterase domain-containing protein</fullName>
    </recommendedName>
</protein>
<dbReference type="PANTHER" id="PTHR14209">
    <property type="entry name" value="ISOAMYL ACETATE-HYDROLYZING ESTERASE 1"/>
    <property type="match status" value="1"/>
</dbReference>
<evidence type="ECO:0000256" key="2">
    <source>
        <dbReference type="SAM" id="SignalP"/>
    </source>
</evidence>
<feature type="domain" description="SGNH hydrolase-type esterase" evidence="3">
    <location>
        <begin position="66"/>
        <end position="262"/>
    </location>
</feature>
<evidence type="ECO:0000313" key="5">
    <source>
        <dbReference type="Proteomes" id="UP000237144"/>
    </source>
</evidence>
<comment type="caution">
    <text evidence="4">The sequence shown here is derived from an EMBL/GenBank/DDBJ whole genome shotgun (WGS) entry which is preliminary data.</text>
</comment>
<dbReference type="InterPro" id="IPR045136">
    <property type="entry name" value="Iah1-like"/>
</dbReference>
<dbReference type="EMBL" id="PJQD01000140">
    <property type="protein sequence ID" value="POY70209.1"/>
    <property type="molecule type" value="Genomic_DNA"/>
</dbReference>
<evidence type="ECO:0000256" key="1">
    <source>
        <dbReference type="SAM" id="MobiDB-lite"/>
    </source>
</evidence>
<dbReference type="Gene3D" id="3.40.50.1110">
    <property type="entry name" value="SGNH hydrolase"/>
    <property type="match status" value="1"/>
</dbReference>
<accession>A0A2S5B0A7</accession>
<dbReference type="OrthoDB" id="671439at2759"/>
<reference evidence="4 5" key="1">
    <citation type="journal article" date="2018" name="Front. Microbiol.">
        <title>Prospects for Fungal Bioremediation of Acidic Radioactive Waste Sites: Characterization and Genome Sequence of Rhodotorula taiwanensis MD1149.</title>
        <authorList>
            <person name="Tkavc R."/>
            <person name="Matrosova V.Y."/>
            <person name="Grichenko O.E."/>
            <person name="Gostincar C."/>
            <person name="Volpe R.P."/>
            <person name="Klimenkova P."/>
            <person name="Gaidamakova E.K."/>
            <person name="Zhou C.E."/>
            <person name="Stewart B.J."/>
            <person name="Lyman M.G."/>
            <person name="Malfatti S.A."/>
            <person name="Rubinfeld B."/>
            <person name="Courtot M."/>
            <person name="Singh J."/>
            <person name="Dalgard C.L."/>
            <person name="Hamilton T."/>
            <person name="Frey K.G."/>
            <person name="Gunde-Cimerman N."/>
            <person name="Dugan L."/>
            <person name="Daly M.J."/>
        </authorList>
    </citation>
    <scope>NUCLEOTIDE SEQUENCE [LARGE SCALE GENOMIC DNA]</scope>
    <source>
        <strain evidence="4 5">MD1149</strain>
    </source>
</reference>
<keyword evidence="5" id="KW-1185">Reference proteome</keyword>
<gene>
    <name evidence="4" type="ORF">BMF94_6792</name>
</gene>
<dbReference type="InterPro" id="IPR036514">
    <property type="entry name" value="SGNH_hydro_sf"/>
</dbReference>
<dbReference type="CDD" id="cd01838">
    <property type="entry name" value="Isoamyl_acetate_hydrolase_like"/>
    <property type="match status" value="1"/>
</dbReference>
<evidence type="ECO:0000259" key="3">
    <source>
        <dbReference type="Pfam" id="PF13472"/>
    </source>
</evidence>